<comment type="caution">
    <text evidence="1">The sequence shown here is derived from an EMBL/GenBank/DDBJ whole genome shotgun (WGS) entry which is preliminary data.</text>
</comment>
<accession>A0A0F8YR57</accession>
<dbReference type="EMBL" id="LAZR01052014">
    <property type="protein sequence ID" value="KKK83908.1"/>
    <property type="molecule type" value="Genomic_DNA"/>
</dbReference>
<proteinExistence type="predicted"/>
<protein>
    <submittedName>
        <fullName evidence="1">Uncharacterized protein</fullName>
    </submittedName>
</protein>
<organism evidence="1">
    <name type="scientific">marine sediment metagenome</name>
    <dbReference type="NCBI Taxonomy" id="412755"/>
    <lineage>
        <taxon>unclassified sequences</taxon>
        <taxon>metagenomes</taxon>
        <taxon>ecological metagenomes</taxon>
    </lineage>
</organism>
<sequence>LIIPGQPNFAGARIMAVRELPQKYYIYGLTIIDVLERYLHATDLDLTKDQESIIAIISSGIDGALEAVREFAILSGQASGPVMDSIRG</sequence>
<feature type="non-terminal residue" evidence="1">
    <location>
        <position position="1"/>
    </location>
</feature>
<evidence type="ECO:0000313" key="1">
    <source>
        <dbReference type="EMBL" id="KKK83908.1"/>
    </source>
</evidence>
<dbReference type="AlphaFoldDB" id="A0A0F8YR57"/>
<gene>
    <name evidence="1" type="ORF">LCGC14_2788700</name>
</gene>
<name>A0A0F8YR57_9ZZZZ</name>
<reference evidence="1" key="1">
    <citation type="journal article" date="2015" name="Nature">
        <title>Complex archaea that bridge the gap between prokaryotes and eukaryotes.</title>
        <authorList>
            <person name="Spang A."/>
            <person name="Saw J.H."/>
            <person name="Jorgensen S.L."/>
            <person name="Zaremba-Niedzwiedzka K."/>
            <person name="Martijn J."/>
            <person name="Lind A.E."/>
            <person name="van Eijk R."/>
            <person name="Schleper C."/>
            <person name="Guy L."/>
            <person name="Ettema T.J."/>
        </authorList>
    </citation>
    <scope>NUCLEOTIDE SEQUENCE</scope>
</reference>